<reference evidence="1" key="1">
    <citation type="journal article" date="2021" name="Viruses">
        <title>Identification and Full Characterisation of Two Novel Crustacean Infecting Members of the Family Nudiviridae Provides Support for Two Subfamilies.</title>
        <authorList>
            <person name="Bateman K.S."/>
            <person name="Kerr R."/>
            <person name="Stentiford G.D."/>
            <person name="Bean T.P."/>
            <person name="Hooper C."/>
            <person name="Van Eynde B."/>
            <person name="Delbare D."/>
            <person name="Bojko J."/>
            <person name="Christiaens O."/>
            <person name="Taning C.N.T."/>
            <person name="Smagghe G."/>
            <person name="van Oers M.M."/>
            <person name="van Aerle R."/>
        </authorList>
    </citation>
    <scope>NUCLEOTIDE SEQUENCE</scope>
    <source>
        <strain evidence="1">AN1</strain>
    </source>
</reference>
<sequence length="160" mass="18833">MLHLDKVVYATIYYDIKLHTCVDCLFDYRNQAYFDEDIKIQYTTIPLRKYNCYKSAVNNIQITQTCGNKNTIVPKNSMLVHGDINVTRIYSYRASKRIDFLKISEDMVVYTILMPYNVFKTYMWDCLNPDEQERVAFIKKIINHNNVNGYIELGILQASS</sequence>
<organism evidence="1 2">
    <name type="scientific">Crangon crangon nudivirus</name>
    <dbReference type="NCBI Taxonomy" id="2880838"/>
    <lineage>
        <taxon>Viruses</taxon>
        <taxon>Viruses incertae sedis</taxon>
        <taxon>Naldaviricetes</taxon>
        <taxon>Lefavirales</taxon>
        <taxon>Nudiviridae</taxon>
        <taxon>Gammanudivirus</taxon>
        <taxon>Gammanudivirus cracrangonis</taxon>
    </lineage>
</organism>
<dbReference type="EMBL" id="MZ311577">
    <property type="protein sequence ID" value="UBZ25518.1"/>
    <property type="molecule type" value="Genomic_DNA"/>
</dbReference>
<evidence type="ECO:0000313" key="1">
    <source>
        <dbReference type="EMBL" id="UBZ25518.1"/>
    </source>
</evidence>
<name>A0AAE8Y0X2_9VIRU</name>
<gene>
    <name evidence="1" type="ORF">CcNV_034</name>
</gene>
<dbReference type="Proteomes" id="UP000831195">
    <property type="component" value="Segment"/>
</dbReference>
<evidence type="ECO:0000313" key="2">
    <source>
        <dbReference type="Proteomes" id="UP000831195"/>
    </source>
</evidence>
<accession>A0AAE8Y0X2</accession>
<proteinExistence type="predicted"/>
<keyword evidence="2" id="KW-1185">Reference proteome</keyword>
<protein>
    <submittedName>
        <fullName evidence="1">Uncharacterized protein</fullName>
    </submittedName>
</protein>